<keyword evidence="2" id="KW-1185">Reference proteome</keyword>
<name>A0ACC2TTU0_9FUNG</name>
<accession>A0ACC2TTU0</accession>
<reference evidence="1" key="1">
    <citation type="submission" date="2022-04" db="EMBL/GenBank/DDBJ databases">
        <title>Genome of the entomopathogenic fungus Entomophthora muscae.</title>
        <authorList>
            <person name="Elya C."/>
            <person name="Lovett B.R."/>
            <person name="Lee E."/>
            <person name="Macias A.M."/>
            <person name="Hajek A.E."/>
            <person name="De Bivort B.L."/>
            <person name="Kasson M.T."/>
            <person name="De Fine Licht H.H."/>
            <person name="Stajich J.E."/>
        </authorList>
    </citation>
    <scope>NUCLEOTIDE SEQUENCE</scope>
    <source>
        <strain evidence="1">Berkeley</strain>
    </source>
</reference>
<proteinExistence type="predicted"/>
<organism evidence="1 2">
    <name type="scientific">Entomophthora muscae</name>
    <dbReference type="NCBI Taxonomy" id="34485"/>
    <lineage>
        <taxon>Eukaryota</taxon>
        <taxon>Fungi</taxon>
        <taxon>Fungi incertae sedis</taxon>
        <taxon>Zoopagomycota</taxon>
        <taxon>Entomophthoromycotina</taxon>
        <taxon>Entomophthoromycetes</taxon>
        <taxon>Entomophthorales</taxon>
        <taxon>Entomophthoraceae</taxon>
        <taxon>Entomophthora</taxon>
    </lineage>
</organism>
<sequence>MASVLLTILVIAFLCMVWFFAESQPQVLDIDFTGEVYDYRSAVLDLDTKWLPPIPGHPNTFPALQMPSHSTCANSPKGPYVNCLKVLSIFYYLDSIDNSQPTHQKHMDNCESINSTYSYFDVATMNVTPAFFLESLINRPNPMSLPFRPTAAPNHFTRKLFIKANVMVSYLQGSGLTIPPPNRILTLFFPVANKGTQQTIVPDE</sequence>
<comment type="caution">
    <text evidence="1">The sequence shown here is derived from an EMBL/GenBank/DDBJ whole genome shotgun (WGS) entry which is preliminary data.</text>
</comment>
<evidence type="ECO:0000313" key="2">
    <source>
        <dbReference type="Proteomes" id="UP001165960"/>
    </source>
</evidence>
<dbReference type="Proteomes" id="UP001165960">
    <property type="component" value="Unassembled WGS sequence"/>
</dbReference>
<gene>
    <name evidence="1" type="ORF">DSO57_1010460</name>
</gene>
<evidence type="ECO:0000313" key="1">
    <source>
        <dbReference type="EMBL" id="KAJ9078088.1"/>
    </source>
</evidence>
<dbReference type="EMBL" id="QTSX02002164">
    <property type="protein sequence ID" value="KAJ9078088.1"/>
    <property type="molecule type" value="Genomic_DNA"/>
</dbReference>
<protein>
    <submittedName>
        <fullName evidence="1">Uncharacterized protein</fullName>
    </submittedName>
</protein>